<evidence type="ECO:0000313" key="6">
    <source>
        <dbReference type="Ensembl" id="ENSPKIP00000033216.1"/>
    </source>
</evidence>
<dbReference type="GeneTree" id="ENSGT01100000263479"/>
<sequence>MTLTEVTSASSFHPALYAVKVTPSKSPVCAGDNITLILSPPTNTTNGFYTLNDFGILMWFEKEQQTTGAFTGRASINTSSGILCCMHQNLPLRSIKGVLILLCTLPSEVGNRFMFSPAESISIVTIRVNSTDLVEFNDSVSLTCSASGSSPSYHWLNGSSDIIVGERVHLSSDNQTLTISSILTSDRGPFYCFVTNAISNGTSSPLYLNISYGPVNLTLKINGSDKEFFYTGSNLTLFCSAQSSPPALFQWDFHIATFRNGPELRLDNVQESQSGNYTCLANNARTLRYISKTVPIIISILHFKGGHWNMYLC</sequence>
<reference evidence="6" key="2">
    <citation type="submission" date="2025-09" db="UniProtKB">
        <authorList>
            <consortium name="Ensembl"/>
        </authorList>
    </citation>
    <scope>IDENTIFICATION</scope>
</reference>
<dbReference type="SMART" id="SM00409">
    <property type="entry name" value="IG"/>
    <property type="match status" value="2"/>
</dbReference>
<evidence type="ECO:0000256" key="1">
    <source>
        <dbReference type="ARBA" id="ARBA00022729"/>
    </source>
</evidence>
<dbReference type="SMART" id="SM00408">
    <property type="entry name" value="IGc2"/>
    <property type="match status" value="2"/>
</dbReference>
<dbReference type="InterPro" id="IPR003599">
    <property type="entry name" value="Ig_sub"/>
</dbReference>
<dbReference type="Pfam" id="PF13895">
    <property type="entry name" value="Ig_2"/>
    <property type="match status" value="1"/>
</dbReference>
<evidence type="ECO:0000256" key="4">
    <source>
        <dbReference type="ARBA" id="ARBA00023319"/>
    </source>
</evidence>
<dbReference type="SUPFAM" id="SSF48726">
    <property type="entry name" value="Immunoglobulin"/>
    <property type="match status" value="2"/>
</dbReference>
<evidence type="ECO:0000256" key="3">
    <source>
        <dbReference type="ARBA" id="ARBA00023180"/>
    </source>
</evidence>
<dbReference type="InterPro" id="IPR007110">
    <property type="entry name" value="Ig-like_dom"/>
</dbReference>
<dbReference type="PANTHER" id="PTHR44337:SF20">
    <property type="entry name" value="CARCINOEMBRYONIC ANTIGEN-RELATED CELL ADHESION MOLECULE 5-RELATED"/>
    <property type="match status" value="1"/>
</dbReference>
<dbReference type="Pfam" id="PF13927">
    <property type="entry name" value="Ig_3"/>
    <property type="match status" value="1"/>
</dbReference>
<reference evidence="6" key="1">
    <citation type="submission" date="2025-08" db="UniProtKB">
        <authorList>
            <consortium name="Ensembl"/>
        </authorList>
    </citation>
    <scope>IDENTIFICATION</scope>
</reference>
<dbReference type="InterPro" id="IPR052598">
    <property type="entry name" value="IgSF_CEA-related"/>
</dbReference>
<organism evidence="6 7">
    <name type="scientific">Paramormyrops kingsleyae</name>
    <dbReference type="NCBI Taxonomy" id="1676925"/>
    <lineage>
        <taxon>Eukaryota</taxon>
        <taxon>Metazoa</taxon>
        <taxon>Chordata</taxon>
        <taxon>Craniata</taxon>
        <taxon>Vertebrata</taxon>
        <taxon>Euteleostomi</taxon>
        <taxon>Actinopterygii</taxon>
        <taxon>Neopterygii</taxon>
        <taxon>Teleostei</taxon>
        <taxon>Osteoglossocephala</taxon>
        <taxon>Osteoglossomorpha</taxon>
        <taxon>Osteoglossiformes</taxon>
        <taxon>Mormyridae</taxon>
        <taxon>Paramormyrops</taxon>
    </lineage>
</organism>
<dbReference type="InterPro" id="IPR013783">
    <property type="entry name" value="Ig-like_fold"/>
</dbReference>
<keyword evidence="4" id="KW-0393">Immunoglobulin domain</keyword>
<accession>A0A3B3SSY6</accession>
<dbReference type="AlphaFoldDB" id="A0A3B3SSY6"/>
<dbReference type="CDD" id="cd00096">
    <property type="entry name" value="Ig"/>
    <property type="match status" value="1"/>
</dbReference>
<evidence type="ECO:0000313" key="7">
    <source>
        <dbReference type="Proteomes" id="UP000261540"/>
    </source>
</evidence>
<keyword evidence="2" id="KW-1015">Disulfide bond</keyword>
<feature type="domain" description="Ig-like" evidence="5">
    <location>
        <begin position="117"/>
        <end position="211"/>
    </location>
</feature>
<evidence type="ECO:0000259" key="5">
    <source>
        <dbReference type="PROSITE" id="PS50835"/>
    </source>
</evidence>
<dbReference type="PANTHER" id="PTHR44337">
    <property type="entry name" value="CARCINOEMBRYONIC ANTIGEN-RELATED CELL ADHESION MOLECULE 8"/>
    <property type="match status" value="1"/>
</dbReference>
<evidence type="ECO:0000256" key="2">
    <source>
        <dbReference type="ARBA" id="ARBA00023157"/>
    </source>
</evidence>
<dbReference type="Proteomes" id="UP000261540">
    <property type="component" value="Unplaced"/>
</dbReference>
<dbReference type="Ensembl" id="ENSPKIT00000014102.1">
    <property type="protein sequence ID" value="ENSPKIP00000033216.1"/>
    <property type="gene ID" value="ENSPKIG00000013005.1"/>
</dbReference>
<proteinExistence type="predicted"/>
<dbReference type="InterPro" id="IPR003598">
    <property type="entry name" value="Ig_sub2"/>
</dbReference>
<name>A0A3B3SSY6_9TELE</name>
<keyword evidence="3" id="KW-0325">Glycoprotein</keyword>
<keyword evidence="1" id="KW-0732">Signal</keyword>
<dbReference type="InterPro" id="IPR036179">
    <property type="entry name" value="Ig-like_dom_sf"/>
</dbReference>
<dbReference type="PROSITE" id="PS50835">
    <property type="entry name" value="IG_LIKE"/>
    <property type="match status" value="2"/>
</dbReference>
<dbReference type="Gene3D" id="2.60.40.10">
    <property type="entry name" value="Immunoglobulins"/>
    <property type="match status" value="2"/>
</dbReference>
<protein>
    <recommendedName>
        <fullName evidence="5">Ig-like domain-containing protein</fullName>
    </recommendedName>
</protein>
<keyword evidence="7" id="KW-1185">Reference proteome</keyword>
<feature type="domain" description="Ig-like" evidence="5">
    <location>
        <begin position="214"/>
        <end position="295"/>
    </location>
</feature>